<evidence type="ECO:0000313" key="2">
    <source>
        <dbReference type="Proteomes" id="UP000188836"/>
    </source>
</evidence>
<evidence type="ECO:0000313" key="1">
    <source>
        <dbReference type="EMBL" id="ONM50611.1"/>
    </source>
</evidence>
<dbReference type="Proteomes" id="UP000188836">
    <property type="component" value="Unassembled WGS sequence"/>
</dbReference>
<dbReference type="OrthoDB" id="4571425at2"/>
<accession>A0A1V2TMN9</accession>
<organism evidence="1 2">
    <name type="scientific">Nocardia donostiensis</name>
    <dbReference type="NCBI Taxonomy" id="1538463"/>
    <lineage>
        <taxon>Bacteria</taxon>
        <taxon>Bacillati</taxon>
        <taxon>Actinomycetota</taxon>
        <taxon>Actinomycetes</taxon>
        <taxon>Mycobacteriales</taxon>
        <taxon>Nocardiaceae</taxon>
        <taxon>Nocardia</taxon>
    </lineage>
</organism>
<name>A0A1V2TMN9_9NOCA</name>
<proteinExistence type="predicted"/>
<dbReference type="RefSeq" id="WP_077114592.1">
    <property type="nucleotide sequence ID" value="NZ_MUKP01000010.1"/>
</dbReference>
<reference evidence="1 2" key="1">
    <citation type="journal article" date="2016" name="Antonie Van Leeuwenhoek">
        <title>Nocardia donostiensis sp. nov., isolated from human respiratory specimens.</title>
        <authorList>
            <person name="Ercibengoa M."/>
            <person name="Bell M."/>
            <person name="Marimon J.M."/>
            <person name="Humrighouse B."/>
            <person name="Klenk H.P."/>
            <person name="Potter G."/>
            <person name="Perez-Trallero E."/>
        </authorList>
    </citation>
    <scope>NUCLEOTIDE SEQUENCE [LARGE SCALE GENOMIC DNA]</scope>
    <source>
        <strain evidence="1 2">X1655</strain>
    </source>
</reference>
<dbReference type="AlphaFoldDB" id="A0A1V2TMN9"/>
<sequence>MSRIARLAAEAARHTGNLLQQTSTGLANRYKTNADKLRNTAYVTTAQDHIAKIPWNRIARISWTTAFLLGGNQVLVSDSNQHPLTYHDYNGPVQKVEKLVEMSPTLMKHLRDIEADGWGIRWGTKGSGYYADRQKKIINISVDAENSDEMSLVDIIAHEVGHAYHGALEPPPVTPPRTGMTRAQWIEDQMYHAFLDEAEAELVAAGIIQEIRNSKDPGMPYIPDLDDVTGNTYNSYIGGNITREQARTKIADSINNPQGLWYKYYYPFYQKLSNHYFD</sequence>
<protein>
    <submittedName>
        <fullName evidence="1">Uncharacterized protein</fullName>
    </submittedName>
</protein>
<comment type="caution">
    <text evidence="1">The sequence shown here is derived from an EMBL/GenBank/DDBJ whole genome shotgun (WGS) entry which is preliminary data.</text>
</comment>
<gene>
    <name evidence="1" type="ORF">B0T46_01550</name>
</gene>
<keyword evidence="2" id="KW-1185">Reference proteome</keyword>
<dbReference type="EMBL" id="MUMY01000001">
    <property type="protein sequence ID" value="ONM50611.1"/>
    <property type="molecule type" value="Genomic_DNA"/>
</dbReference>